<dbReference type="Pfam" id="PF00043">
    <property type="entry name" value="GST_C"/>
    <property type="match status" value="1"/>
</dbReference>
<dbReference type="InterPro" id="IPR040079">
    <property type="entry name" value="Glutathione_S-Trfase"/>
</dbReference>
<proteinExistence type="predicted"/>
<dbReference type="Proteomes" id="UP000237682">
    <property type="component" value="Unassembled WGS sequence"/>
</dbReference>
<dbReference type="OrthoDB" id="9794721at2"/>
<comment type="caution">
    <text evidence="4">The sequence shown here is derived from an EMBL/GenBank/DDBJ whole genome shotgun (WGS) entry which is preliminary data.</text>
</comment>
<dbReference type="PROSITE" id="PS50404">
    <property type="entry name" value="GST_NTER"/>
    <property type="match status" value="1"/>
</dbReference>
<dbReference type="InterPro" id="IPR036249">
    <property type="entry name" value="Thioredoxin-like_sf"/>
</dbReference>
<evidence type="ECO:0000313" key="4">
    <source>
        <dbReference type="EMBL" id="PRH84117.1"/>
    </source>
</evidence>
<dbReference type="CDD" id="cd00570">
    <property type="entry name" value="GST_N_family"/>
    <property type="match status" value="1"/>
</dbReference>
<dbReference type="Pfam" id="PF13417">
    <property type="entry name" value="GST_N_3"/>
    <property type="match status" value="1"/>
</dbReference>
<comment type="subunit">
    <text evidence="1">Homodimer.</text>
</comment>
<dbReference type="SFLD" id="SFLDG00358">
    <property type="entry name" value="Main_(cytGST)"/>
    <property type="match status" value="1"/>
</dbReference>
<dbReference type="InterPro" id="IPR010987">
    <property type="entry name" value="Glutathione-S-Trfase_C-like"/>
</dbReference>
<feature type="domain" description="GST N-terminal" evidence="2">
    <location>
        <begin position="1"/>
        <end position="79"/>
    </location>
</feature>
<accession>A0A2S9Q458</accession>
<keyword evidence="4" id="KW-0808">Transferase</keyword>
<dbReference type="InterPro" id="IPR004045">
    <property type="entry name" value="Glutathione_S-Trfase_N"/>
</dbReference>
<dbReference type="Gene3D" id="1.20.1050.10">
    <property type="match status" value="1"/>
</dbReference>
<dbReference type="PANTHER" id="PTHR43969">
    <property type="entry name" value="GLUTATHIONE S TRANSFERASE D10, ISOFORM A-RELATED"/>
    <property type="match status" value="1"/>
</dbReference>
<gene>
    <name evidence="4" type="ORF">C5L14_29020</name>
</gene>
<reference evidence="4 5" key="1">
    <citation type="submission" date="2018-02" db="EMBL/GenBank/DDBJ databases">
        <title>Whole genome sequencing of endophytic bacterium.</title>
        <authorList>
            <person name="Eedara R."/>
            <person name="Podile A.R."/>
        </authorList>
    </citation>
    <scope>NUCLEOTIDE SEQUENCE [LARGE SCALE GENOMIC DNA]</scope>
    <source>
        <strain evidence="4 5">RP1T</strain>
    </source>
</reference>
<dbReference type="CDD" id="cd00299">
    <property type="entry name" value="GST_C_family"/>
    <property type="match status" value="1"/>
</dbReference>
<dbReference type="InterPro" id="IPR036282">
    <property type="entry name" value="Glutathione-S-Trfase_C_sf"/>
</dbReference>
<protein>
    <submittedName>
        <fullName evidence="4">Glutathione S-transferase family protein</fullName>
    </submittedName>
</protein>
<dbReference type="PANTHER" id="PTHR43969:SF9">
    <property type="entry name" value="GLUTATHIONE S TRANSFERASE D10, ISOFORM A-RELATED"/>
    <property type="match status" value="1"/>
</dbReference>
<dbReference type="AlphaFoldDB" id="A0A2S9Q458"/>
<dbReference type="SFLD" id="SFLDS00019">
    <property type="entry name" value="Glutathione_Transferase_(cytos"/>
    <property type="match status" value="1"/>
</dbReference>
<evidence type="ECO:0000259" key="2">
    <source>
        <dbReference type="PROSITE" id="PS50404"/>
    </source>
</evidence>
<dbReference type="PROSITE" id="PS50405">
    <property type="entry name" value="GST_CTER"/>
    <property type="match status" value="1"/>
</dbReference>
<organism evidence="4 5">
    <name type="scientific">Labrys okinawensis</name>
    <dbReference type="NCBI Taxonomy" id="346911"/>
    <lineage>
        <taxon>Bacteria</taxon>
        <taxon>Pseudomonadati</taxon>
        <taxon>Pseudomonadota</taxon>
        <taxon>Alphaproteobacteria</taxon>
        <taxon>Hyphomicrobiales</taxon>
        <taxon>Xanthobacteraceae</taxon>
        <taxon>Labrys</taxon>
    </lineage>
</organism>
<name>A0A2S9Q458_9HYPH</name>
<dbReference type="Gene3D" id="3.40.30.10">
    <property type="entry name" value="Glutaredoxin"/>
    <property type="match status" value="1"/>
</dbReference>
<dbReference type="SUPFAM" id="SSF52833">
    <property type="entry name" value="Thioredoxin-like"/>
    <property type="match status" value="1"/>
</dbReference>
<feature type="domain" description="GST C-terminal" evidence="3">
    <location>
        <begin position="88"/>
        <end position="221"/>
    </location>
</feature>
<evidence type="ECO:0000313" key="5">
    <source>
        <dbReference type="Proteomes" id="UP000237682"/>
    </source>
</evidence>
<dbReference type="EMBL" id="PUEJ01000016">
    <property type="protein sequence ID" value="PRH84117.1"/>
    <property type="molecule type" value="Genomic_DNA"/>
</dbReference>
<keyword evidence="5" id="KW-1185">Reference proteome</keyword>
<dbReference type="GO" id="GO:0006749">
    <property type="term" value="P:glutathione metabolic process"/>
    <property type="evidence" value="ECO:0007669"/>
    <property type="project" value="TreeGrafter"/>
</dbReference>
<dbReference type="GO" id="GO:0004364">
    <property type="term" value="F:glutathione transferase activity"/>
    <property type="evidence" value="ECO:0007669"/>
    <property type="project" value="TreeGrafter"/>
</dbReference>
<evidence type="ECO:0000259" key="3">
    <source>
        <dbReference type="PROSITE" id="PS50405"/>
    </source>
</evidence>
<dbReference type="InterPro" id="IPR004046">
    <property type="entry name" value="GST_C"/>
</dbReference>
<dbReference type="SUPFAM" id="SSF47616">
    <property type="entry name" value="GST C-terminal domain-like"/>
    <property type="match status" value="1"/>
</dbReference>
<dbReference type="RefSeq" id="WP_068297410.1">
    <property type="nucleotide sequence ID" value="NZ_PUEJ01000016.1"/>
</dbReference>
<sequence>MAKLFHHPVDPQSRFIRLVLSEMDVATDLVEEKPWERREAFLHMNPAGVLPVMIDATGLIVPGASPICEYLDEAYGDALGEQRLLPRDARARVETRRLIEWFSIKFYAEVSEYLITEKILKRFLPIGEGGSSPDTAAIRAAKSNVRYHLRYVGYLVRRRNWLAGDRLSYADFVAAAHLSIVDYLGDVPWDEDQAAKEWYARLKSRPSFRPLLAETLRGTPPSATYADLDF</sequence>
<evidence type="ECO:0000256" key="1">
    <source>
        <dbReference type="ARBA" id="ARBA00011738"/>
    </source>
</evidence>